<evidence type="ECO:0000256" key="1">
    <source>
        <dbReference type="SAM" id="MobiDB-lite"/>
    </source>
</evidence>
<dbReference type="GeneID" id="94373738"/>
<dbReference type="RefSeq" id="WP_219353305.1">
    <property type="nucleotide sequence ID" value="NZ_CP080034.1"/>
</dbReference>
<sequence>MPDEASSKRAAVPSSQNLRGAIMADTPARGAKPVRLPNRCTEAESLEHIAMAMNRIADGLDELKPAADVVHDLAGRLDRLCQFIRRRGPWILASIPVVLSAVGAITPELAAGLKAAISALAGLG</sequence>
<organism evidence="2 3">
    <name type="scientific">Brevundimonas nasdae</name>
    <dbReference type="NCBI Taxonomy" id="172043"/>
    <lineage>
        <taxon>Bacteria</taxon>
        <taxon>Pseudomonadati</taxon>
        <taxon>Pseudomonadota</taxon>
        <taxon>Alphaproteobacteria</taxon>
        <taxon>Caulobacterales</taxon>
        <taxon>Caulobacteraceae</taxon>
        <taxon>Brevundimonas</taxon>
    </lineage>
</organism>
<accession>A0ABX8TH42</accession>
<evidence type="ECO:0000313" key="3">
    <source>
        <dbReference type="Proteomes" id="UP000824334"/>
    </source>
</evidence>
<evidence type="ECO:0000313" key="2">
    <source>
        <dbReference type="EMBL" id="QYC10553.1"/>
    </source>
</evidence>
<reference evidence="2 3" key="1">
    <citation type="submission" date="2021-07" db="EMBL/GenBank/DDBJ databases">
        <title>Isolation and characterization of bacteria from a gold mining with a capacity of golden bioaccumulation.</title>
        <authorList>
            <person name="Yang X.J."/>
        </authorList>
    </citation>
    <scope>NUCLEOTIDE SEQUENCE [LARGE SCALE GENOMIC DNA]</scope>
    <source>
        <strain evidence="2 3">Au29</strain>
    </source>
</reference>
<dbReference type="EMBL" id="CP080034">
    <property type="protein sequence ID" value="QYC10553.1"/>
    <property type="molecule type" value="Genomic_DNA"/>
</dbReference>
<proteinExistence type="predicted"/>
<gene>
    <name evidence="2" type="ORF">KWG56_00575</name>
</gene>
<protein>
    <submittedName>
        <fullName evidence="2">Uncharacterized protein</fullName>
    </submittedName>
</protein>
<dbReference type="Proteomes" id="UP000824334">
    <property type="component" value="Chromosome"/>
</dbReference>
<name>A0ABX8TH42_9CAUL</name>
<keyword evidence="3" id="KW-1185">Reference proteome</keyword>
<feature type="region of interest" description="Disordered" evidence="1">
    <location>
        <begin position="1"/>
        <end position="24"/>
    </location>
</feature>